<dbReference type="EMBL" id="PTQR01000082">
    <property type="protein sequence ID" value="TKX21083.1"/>
    <property type="molecule type" value="Genomic_DNA"/>
</dbReference>
<evidence type="ECO:0000313" key="2">
    <source>
        <dbReference type="EMBL" id="TKX21083.1"/>
    </source>
</evidence>
<dbReference type="AlphaFoldDB" id="A0A4U7AS17"/>
<sequence length="280" mass="32003">MPATRSQKRRRDPGGSKKPPEPTHKIRSNIESGEAGWQVTKDDRTLNWATGVPLRRANFPRDKTGRVDAESLHIEPGDWITVQYVVKITQAGYQSLDQEFASVRAIRRCGPANKQYVMLLVSWGYPVSHGTNDQQSVFLTLRNGPTPLRLQPDDIVASDHFDIIYLENVNDVVAVENELINRHAPGRAFKHALDTRDFKVFSKPGAPDYEEKIDVRLCQSIWLRMEGLTQAQFDFSRIPIRKELDQSWGEDGFPTARPITTRNVTRANQTRRARATRSRW</sequence>
<name>A0A4U7AS17_9PEZI</name>
<evidence type="ECO:0000256" key="1">
    <source>
        <dbReference type="SAM" id="MobiDB-lite"/>
    </source>
</evidence>
<comment type="caution">
    <text evidence="2">The sequence shown here is derived from an EMBL/GenBank/DDBJ whole genome shotgun (WGS) entry which is preliminary data.</text>
</comment>
<feature type="region of interest" description="Disordered" evidence="1">
    <location>
        <begin position="1"/>
        <end position="29"/>
    </location>
</feature>
<feature type="compositionally biased region" description="Basic and acidic residues" evidence="1">
    <location>
        <begin position="12"/>
        <end position="24"/>
    </location>
</feature>
<reference evidence="2 3" key="1">
    <citation type="submission" date="2018-02" db="EMBL/GenBank/DDBJ databases">
        <title>Draft genome sequences of Elsinoe sp., causing black scab on jojoba.</title>
        <authorList>
            <person name="Stodart B."/>
            <person name="Jeffress S."/>
            <person name="Ash G."/>
            <person name="Arun Chinnappa K."/>
        </authorList>
    </citation>
    <scope>NUCLEOTIDE SEQUENCE [LARGE SCALE GENOMIC DNA]</scope>
    <source>
        <strain evidence="2 3">Hillstone_2</strain>
    </source>
</reference>
<accession>A0A4U7AS17</accession>
<dbReference type="Proteomes" id="UP000308133">
    <property type="component" value="Unassembled WGS sequence"/>
</dbReference>
<evidence type="ECO:0000313" key="3">
    <source>
        <dbReference type="Proteomes" id="UP000308133"/>
    </source>
</evidence>
<protein>
    <submittedName>
        <fullName evidence="2">Uncharacterized protein</fullName>
    </submittedName>
</protein>
<proteinExistence type="predicted"/>
<feature type="compositionally biased region" description="Basic residues" evidence="1">
    <location>
        <begin position="1"/>
        <end position="11"/>
    </location>
</feature>
<organism evidence="2 3">
    <name type="scientific">Elsinoe australis</name>
    <dbReference type="NCBI Taxonomy" id="40998"/>
    <lineage>
        <taxon>Eukaryota</taxon>
        <taxon>Fungi</taxon>
        <taxon>Dikarya</taxon>
        <taxon>Ascomycota</taxon>
        <taxon>Pezizomycotina</taxon>
        <taxon>Dothideomycetes</taxon>
        <taxon>Dothideomycetidae</taxon>
        <taxon>Myriangiales</taxon>
        <taxon>Elsinoaceae</taxon>
        <taxon>Elsinoe</taxon>
    </lineage>
</organism>
<gene>
    <name evidence="2" type="ORF">C1H76_6623</name>
</gene>